<dbReference type="Gene3D" id="3.40.710.10">
    <property type="entry name" value="DD-peptidase/beta-lactamase superfamily"/>
    <property type="match status" value="1"/>
</dbReference>
<gene>
    <name evidence="2" type="ORF">ACFSJE_06615</name>
</gene>
<dbReference type="InterPro" id="IPR012338">
    <property type="entry name" value="Beta-lactam/transpept-like"/>
</dbReference>
<dbReference type="RefSeq" id="WP_379830198.1">
    <property type="nucleotide sequence ID" value="NZ_JBHUHU010000002.1"/>
</dbReference>
<reference evidence="3" key="1">
    <citation type="journal article" date="2019" name="Int. J. Syst. Evol. Microbiol.">
        <title>The Global Catalogue of Microorganisms (GCM) 10K type strain sequencing project: providing services to taxonomists for standard genome sequencing and annotation.</title>
        <authorList>
            <consortium name="The Broad Institute Genomics Platform"/>
            <consortium name="The Broad Institute Genome Sequencing Center for Infectious Disease"/>
            <person name="Wu L."/>
            <person name="Ma J."/>
        </authorList>
    </citation>
    <scope>NUCLEOTIDE SEQUENCE [LARGE SCALE GENOMIC DNA]</scope>
    <source>
        <strain evidence="3">JCM 3389</strain>
    </source>
</reference>
<protein>
    <submittedName>
        <fullName evidence="2">Serine hydrolase domain-containing protein</fullName>
        <ecNumber evidence="2">3.-.-.-</ecNumber>
    </submittedName>
</protein>
<evidence type="ECO:0000313" key="2">
    <source>
        <dbReference type="EMBL" id="MFD2099439.1"/>
    </source>
</evidence>
<dbReference type="EMBL" id="JBHUHU010000002">
    <property type="protein sequence ID" value="MFD2099439.1"/>
    <property type="molecule type" value="Genomic_DNA"/>
</dbReference>
<comment type="caution">
    <text evidence="2">The sequence shown here is derived from an EMBL/GenBank/DDBJ whole genome shotgun (WGS) entry which is preliminary data.</text>
</comment>
<evidence type="ECO:0000313" key="3">
    <source>
        <dbReference type="Proteomes" id="UP001597342"/>
    </source>
</evidence>
<organism evidence="2 3">
    <name type="scientific">Flagellimonas iocasae</name>
    <dbReference type="NCBI Taxonomy" id="2055905"/>
    <lineage>
        <taxon>Bacteria</taxon>
        <taxon>Pseudomonadati</taxon>
        <taxon>Bacteroidota</taxon>
        <taxon>Flavobacteriia</taxon>
        <taxon>Flavobacteriales</taxon>
        <taxon>Flavobacteriaceae</taxon>
        <taxon>Flagellimonas</taxon>
    </lineage>
</organism>
<dbReference type="Proteomes" id="UP001597342">
    <property type="component" value="Unassembled WGS sequence"/>
</dbReference>
<dbReference type="PROSITE" id="PS51257">
    <property type="entry name" value="PROKAR_LIPOPROTEIN"/>
    <property type="match status" value="1"/>
</dbReference>
<keyword evidence="3" id="KW-1185">Reference proteome</keyword>
<dbReference type="EC" id="3.-.-.-" evidence="2"/>
<keyword evidence="2" id="KW-0378">Hydrolase</keyword>
<accession>A0ABW4XZY3</accession>
<evidence type="ECO:0000259" key="1">
    <source>
        <dbReference type="Pfam" id="PF00144"/>
    </source>
</evidence>
<dbReference type="GO" id="GO:0016787">
    <property type="term" value="F:hydrolase activity"/>
    <property type="evidence" value="ECO:0007669"/>
    <property type="project" value="UniProtKB-KW"/>
</dbReference>
<feature type="domain" description="Beta-lactamase-related" evidence="1">
    <location>
        <begin position="38"/>
        <end position="399"/>
    </location>
</feature>
<dbReference type="PANTHER" id="PTHR43283">
    <property type="entry name" value="BETA-LACTAMASE-RELATED"/>
    <property type="match status" value="1"/>
</dbReference>
<sequence>MKQTVSLLFVGLLFFASCKKQEPEVHNLVDETVKTRIDSTLQSFVDMGDVAGTSALIFEKGKEVYYNAFGYADLKNKKPMERNTLVQIYSMTKPITGTALMTLYEEGKFQLDDPLEKYAPEFANMQVYTGYDSIAGEMILEPAKRPITIRDITRHTAGFSGRRDLPGLGEAIAEADALNRENTLADMAKKLSTVPLGYQPGEHWEYGISVDVQAYLVELLSGQPYAEYVQEHVLDPLKMNDTQYVVPESKRNRMSSAYRRSGDSLIQLPNEEAHAYNYKKWPLTAGGWGLTSTLDDYMRFAQMLVNKGTLEGVQILDSSTVKLMATNHLDESIEERSWLPNKGQVGFGIDFAVRLRPPASVEENNGVVGEFFWDGAATTLFWVDPVNDLTAVFFVQVLPHYGILHKKFRDAVYGPVTLEESPAE</sequence>
<dbReference type="SUPFAM" id="SSF56601">
    <property type="entry name" value="beta-lactamase/transpeptidase-like"/>
    <property type="match status" value="1"/>
</dbReference>
<dbReference type="InterPro" id="IPR001466">
    <property type="entry name" value="Beta-lactam-related"/>
</dbReference>
<proteinExistence type="predicted"/>
<dbReference type="InterPro" id="IPR050789">
    <property type="entry name" value="Diverse_Enzym_Activities"/>
</dbReference>
<dbReference type="Pfam" id="PF00144">
    <property type="entry name" value="Beta-lactamase"/>
    <property type="match status" value="1"/>
</dbReference>
<dbReference type="PANTHER" id="PTHR43283:SF3">
    <property type="entry name" value="BETA-LACTAMASE FAMILY PROTEIN (AFU_ORTHOLOGUE AFUA_5G07500)"/>
    <property type="match status" value="1"/>
</dbReference>
<name>A0ABW4XZY3_9FLAO</name>